<dbReference type="Pfam" id="PF00107">
    <property type="entry name" value="ADH_zinc_N"/>
    <property type="match status" value="1"/>
</dbReference>
<feature type="domain" description="Enoyl reductase (ER)" evidence="3">
    <location>
        <begin position="12"/>
        <end position="318"/>
    </location>
</feature>
<dbReference type="STRING" id="1442369.A0A0D2JIR3"/>
<accession>A0A0D2JIR3</accession>
<keyword evidence="5" id="KW-1185">Reference proteome</keyword>
<dbReference type="InterPro" id="IPR011032">
    <property type="entry name" value="GroES-like_sf"/>
</dbReference>
<dbReference type="HOGENOM" id="CLU_026673_16_1_1"/>
<dbReference type="Gene3D" id="3.90.180.10">
    <property type="entry name" value="Medium-chain alcohol dehydrogenases, catalytic domain"/>
    <property type="match status" value="1"/>
</dbReference>
<sequence>MSQKAIIVDPQGTGRLVTDAPIPRLRDDYILAETRAIALNPTDYHHMTMLSEPGATLGCDWSGVILETGKNITRFKPGEEVFGVCHGGNNDEHEDGAFAQVVACKEIATIHKPKGLSFEEAATFGAGLATCAQVLYYCMRLPFPSPGEIEQTSREAMLVYGGSSATGTLLIQLATLSGFRVYTTCSASNFDLVKSRGADYAFDYNDASCETQLSETIRTNGDSFKYIVDCIGHDETASFCAKFISTEGRGGHYHSVKAPLPEVFKKLRPEANVQATTALAYTLLGEEFHLPGMPPFPADLEQAAFAKQWQNVAEPLVLKGLLKPHPPLVLQGGLEAVPTAIVDVGQGKVRAKKAVFSLQ</sequence>
<dbReference type="GeneID" id="25288470"/>
<dbReference type="SUPFAM" id="SSF50129">
    <property type="entry name" value="GroES-like"/>
    <property type="match status" value="1"/>
</dbReference>
<dbReference type="EMBL" id="KN847475">
    <property type="protein sequence ID" value="KIX09320.1"/>
    <property type="molecule type" value="Genomic_DNA"/>
</dbReference>
<evidence type="ECO:0000313" key="4">
    <source>
        <dbReference type="EMBL" id="KIX09320.1"/>
    </source>
</evidence>
<dbReference type="PANTHER" id="PTHR45348">
    <property type="entry name" value="HYPOTHETICAL OXIDOREDUCTASE (EUROFUNG)"/>
    <property type="match status" value="1"/>
</dbReference>
<dbReference type="InterPro" id="IPR013149">
    <property type="entry name" value="ADH-like_C"/>
</dbReference>
<dbReference type="GO" id="GO:0016651">
    <property type="term" value="F:oxidoreductase activity, acting on NAD(P)H"/>
    <property type="evidence" value="ECO:0007669"/>
    <property type="project" value="InterPro"/>
</dbReference>
<dbReference type="InterPro" id="IPR013154">
    <property type="entry name" value="ADH-like_N"/>
</dbReference>
<dbReference type="CDD" id="cd08249">
    <property type="entry name" value="enoyl_reductase_like"/>
    <property type="match status" value="1"/>
</dbReference>
<evidence type="ECO:0000256" key="2">
    <source>
        <dbReference type="ARBA" id="ARBA00023002"/>
    </source>
</evidence>
<evidence type="ECO:0000313" key="5">
    <source>
        <dbReference type="Proteomes" id="UP000053617"/>
    </source>
</evidence>
<dbReference type="InterPro" id="IPR036291">
    <property type="entry name" value="NAD(P)-bd_dom_sf"/>
</dbReference>
<dbReference type="InterPro" id="IPR020843">
    <property type="entry name" value="ER"/>
</dbReference>
<dbReference type="Pfam" id="PF08240">
    <property type="entry name" value="ADH_N"/>
    <property type="match status" value="1"/>
</dbReference>
<proteinExistence type="inferred from homology"/>
<comment type="similarity">
    <text evidence="1">Belongs to the zinc-containing alcohol dehydrogenase family.</text>
</comment>
<dbReference type="VEuPathDB" id="FungiDB:Z518_00399"/>
<evidence type="ECO:0000256" key="1">
    <source>
        <dbReference type="ARBA" id="ARBA00008072"/>
    </source>
</evidence>
<dbReference type="SMART" id="SM00829">
    <property type="entry name" value="PKS_ER"/>
    <property type="match status" value="1"/>
</dbReference>
<dbReference type="AlphaFoldDB" id="A0A0D2JIR3"/>
<organism evidence="4 5">
    <name type="scientific">Rhinocladiella mackenziei CBS 650.93</name>
    <dbReference type="NCBI Taxonomy" id="1442369"/>
    <lineage>
        <taxon>Eukaryota</taxon>
        <taxon>Fungi</taxon>
        <taxon>Dikarya</taxon>
        <taxon>Ascomycota</taxon>
        <taxon>Pezizomycotina</taxon>
        <taxon>Eurotiomycetes</taxon>
        <taxon>Chaetothyriomycetidae</taxon>
        <taxon>Chaetothyriales</taxon>
        <taxon>Herpotrichiellaceae</taxon>
        <taxon>Rhinocladiella</taxon>
    </lineage>
</organism>
<dbReference type="PANTHER" id="PTHR45348:SF2">
    <property type="entry name" value="ZINC-TYPE ALCOHOL DEHYDROGENASE-LIKE PROTEIN C2E1P3.01"/>
    <property type="match status" value="1"/>
</dbReference>
<dbReference type="InterPro" id="IPR047122">
    <property type="entry name" value="Trans-enoyl_RdTase-like"/>
</dbReference>
<gene>
    <name evidence="4" type="ORF">Z518_00399</name>
</gene>
<keyword evidence="2" id="KW-0560">Oxidoreductase</keyword>
<reference evidence="4 5" key="1">
    <citation type="submission" date="2015-01" db="EMBL/GenBank/DDBJ databases">
        <title>The Genome Sequence of Rhinocladiella mackenzie CBS 650.93.</title>
        <authorList>
            <consortium name="The Broad Institute Genomics Platform"/>
            <person name="Cuomo C."/>
            <person name="de Hoog S."/>
            <person name="Gorbushina A."/>
            <person name="Stielow B."/>
            <person name="Teixiera M."/>
            <person name="Abouelleil A."/>
            <person name="Chapman S.B."/>
            <person name="Priest M."/>
            <person name="Young S.K."/>
            <person name="Wortman J."/>
            <person name="Nusbaum C."/>
            <person name="Birren B."/>
        </authorList>
    </citation>
    <scope>NUCLEOTIDE SEQUENCE [LARGE SCALE GENOMIC DNA]</scope>
    <source>
        <strain evidence="4 5">CBS 650.93</strain>
    </source>
</reference>
<protein>
    <recommendedName>
        <fullName evidence="3">Enoyl reductase (ER) domain-containing protein</fullName>
    </recommendedName>
</protein>
<evidence type="ECO:0000259" key="3">
    <source>
        <dbReference type="SMART" id="SM00829"/>
    </source>
</evidence>
<dbReference type="Proteomes" id="UP000053617">
    <property type="component" value="Unassembled WGS sequence"/>
</dbReference>
<name>A0A0D2JIR3_9EURO</name>
<dbReference type="OrthoDB" id="48317at2759"/>
<dbReference type="RefSeq" id="XP_013276456.1">
    <property type="nucleotide sequence ID" value="XM_013421002.1"/>
</dbReference>
<dbReference type="SUPFAM" id="SSF51735">
    <property type="entry name" value="NAD(P)-binding Rossmann-fold domains"/>
    <property type="match status" value="1"/>
</dbReference>
<dbReference type="Gene3D" id="3.40.50.720">
    <property type="entry name" value="NAD(P)-binding Rossmann-like Domain"/>
    <property type="match status" value="1"/>
</dbReference>